<feature type="transmembrane region" description="Helical" evidence="1">
    <location>
        <begin position="7"/>
        <end position="27"/>
    </location>
</feature>
<sequence length="252" mass="29437">MFENPKVFRNYIMVVLFACILSGMLSYQYQKLWGVFQGCAWDGAFAWAMRSMLTAYVMTPIAMFFSMHMIRNDFTSVNVIRYKNRRKLWNKQCLELYGIALITIALDMIISFIVAYVYNGVWWNFSSTNSLFFWATGIMDVHFYIPIKILLVLFINSGEVYVVLIGGLLIYWLFNSKIITMLATLLFCFCENRYLHVLFTKSGWGDYYNELVDSKLYVSSLLRIIIGILIIMLISFFITGRKDFINGDKAEQ</sequence>
<dbReference type="Proteomes" id="UP000199701">
    <property type="component" value="Unassembled WGS sequence"/>
</dbReference>
<feature type="transmembrane region" description="Helical" evidence="1">
    <location>
        <begin position="216"/>
        <end position="239"/>
    </location>
</feature>
<evidence type="ECO:0008006" key="4">
    <source>
        <dbReference type="Google" id="ProtNLM"/>
    </source>
</evidence>
<accession>A0A1I0R6D1</accession>
<evidence type="ECO:0000313" key="2">
    <source>
        <dbReference type="EMBL" id="SEW36126.1"/>
    </source>
</evidence>
<evidence type="ECO:0000256" key="1">
    <source>
        <dbReference type="SAM" id="Phobius"/>
    </source>
</evidence>
<gene>
    <name evidence="2" type="ORF">SAMN05421659_11258</name>
</gene>
<feature type="transmembrane region" description="Helical" evidence="1">
    <location>
        <begin position="47"/>
        <end position="65"/>
    </location>
</feature>
<dbReference type="AlphaFoldDB" id="A0A1I0R6D1"/>
<dbReference type="EMBL" id="FOJI01000012">
    <property type="protein sequence ID" value="SEW36126.1"/>
    <property type="molecule type" value="Genomic_DNA"/>
</dbReference>
<keyword evidence="1" id="KW-1133">Transmembrane helix</keyword>
<keyword evidence="1" id="KW-0472">Membrane</keyword>
<dbReference type="STRING" id="99656.SAMN05421659_11258"/>
<feature type="transmembrane region" description="Helical" evidence="1">
    <location>
        <begin position="94"/>
        <end position="118"/>
    </location>
</feature>
<keyword evidence="3" id="KW-1185">Reference proteome</keyword>
<keyword evidence="1" id="KW-0812">Transmembrane</keyword>
<reference evidence="2 3" key="1">
    <citation type="submission" date="2016-10" db="EMBL/GenBank/DDBJ databases">
        <authorList>
            <person name="de Groot N.N."/>
        </authorList>
    </citation>
    <scope>NUCLEOTIDE SEQUENCE [LARGE SCALE GENOMIC DNA]</scope>
    <source>
        <strain evidence="2 3">DSM 9179</strain>
    </source>
</reference>
<proteinExistence type="predicted"/>
<protein>
    <recommendedName>
        <fullName evidence="4">ABC-2 family transporter protein</fullName>
    </recommendedName>
</protein>
<organism evidence="2 3">
    <name type="scientific">[Clostridium] fimetarium</name>
    <dbReference type="NCBI Taxonomy" id="99656"/>
    <lineage>
        <taxon>Bacteria</taxon>
        <taxon>Bacillati</taxon>
        <taxon>Bacillota</taxon>
        <taxon>Clostridia</taxon>
        <taxon>Lachnospirales</taxon>
        <taxon>Lachnospiraceae</taxon>
    </lineage>
</organism>
<evidence type="ECO:0000313" key="3">
    <source>
        <dbReference type="Proteomes" id="UP000199701"/>
    </source>
</evidence>
<name>A0A1I0R6D1_9FIRM</name>